<dbReference type="Proteomes" id="UP000017175">
    <property type="component" value="Chromosome"/>
</dbReference>
<protein>
    <submittedName>
        <fullName evidence="1">Abortive phage infection protein</fullName>
    </submittedName>
</protein>
<name>A0A0K1QK38_PSEFL</name>
<dbReference type="Pfam" id="PF07751">
    <property type="entry name" value="Abi_2"/>
    <property type="match status" value="1"/>
</dbReference>
<evidence type="ECO:0000313" key="2">
    <source>
        <dbReference type="Proteomes" id="UP000017175"/>
    </source>
</evidence>
<dbReference type="OrthoDB" id="5363652at2"/>
<organism evidence="1 2">
    <name type="scientific">Pseudomonas fluorescens NCIMB 11764</name>
    <dbReference type="NCBI Taxonomy" id="1221522"/>
    <lineage>
        <taxon>Bacteria</taxon>
        <taxon>Pseudomonadati</taxon>
        <taxon>Pseudomonadota</taxon>
        <taxon>Gammaproteobacteria</taxon>
        <taxon>Pseudomonadales</taxon>
        <taxon>Pseudomonadaceae</taxon>
        <taxon>Pseudomonas</taxon>
    </lineage>
</organism>
<evidence type="ECO:0000313" key="1">
    <source>
        <dbReference type="EMBL" id="AKV06126.1"/>
    </source>
</evidence>
<dbReference type="EMBL" id="CP010945">
    <property type="protein sequence ID" value="AKV06126.1"/>
    <property type="molecule type" value="Genomic_DNA"/>
</dbReference>
<dbReference type="InterPro" id="IPR011664">
    <property type="entry name" value="Abi_system_AbiD/AbiF-like"/>
</dbReference>
<dbReference type="eggNOG" id="COG4823">
    <property type="taxonomic scope" value="Bacteria"/>
</dbReference>
<sequence length="332" mass="38623">MRQLAPPKPFRTYPDLVNLLTARGMEVPDPQRAEGKLAQIGYYRLSGYWYPARDFVKNDQQQVVLCNVTQKPLRQSQFQPGVSFDDAVALYLFDKHLRQHIFDAVERIEIHLRTVIAHEVGYHDPMAYTDVQFIQPKQAKPWKDRKGNQRNTWAEWLVRQQGLVNRSQEDCIDWHRKAHKAIPFWVAVEAWDFGTLSKYFEILKGNYQNRIAGRLGIKDTRALTRWLQEINTLRNRCAHHTRIWNQVMANPLPMITSEPYFQAIALDQKALSRFYGLTAIVWFLVQRINPNSTWARHLADIIDSKPSLPGCPYTALGLPDENGFPRKLFGIA</sequence>
<accession>A0A0K1QK38</accession>
<proteinExistence type="predicted"/>
<gene>
    <name evidence="1" type="ORF">B723_06845</name>
</gene>
<dbReference type="PIRSF" id="PIRSF034934">
    <property type="entry name" value="AbiF_AbiD"/>
    <property type="match status" value="1"/>
</dbReference>
<dbReference type="AlphaFoldDB" id="A0A0K1QK38"/>
<reference evidence="1 2" key="1">
    <citation type="journal article" date="2012" name="J. Bacteriol.">
        <title>Draft genome sequence of the cyanide-utilizing bacterium Pseudomonas fluorescens strain NCIMB 11764.</title>
        <authorList>
            <person name="Vilo C.A."/>
            <person name="Benedik M.J."/>
            <person name="Kunz D.A."/>
            <person name="Dong Q."/>
        </authorList>
    </citation>
    <scope>NUCLEOTIDE SEQUENCE [LARGE SCALE GENOMIC DNA]</scope>
    <source>
        <strain evidence="1 2">NCIMB 11764</strain>
    </source>
</reference>
<dbReference type="InterPro" id="IPR017034">
    <property type="entry name" value="Abi_system_AbiD/AbiF"/>
</dbReference>